<dbReference type="RefSeq" id="WP_186941130.1">
    <property type="nucleotide sequence ID" value="NZ_JACOGA010000004.1"/>
</dbReference>
<evidence type="ECO:0000313" key="4">
    <source>
        <dbReference type="Proteomes" id="UP000624279"/>
    </source>
</evidence>
<comment type="function">
    <text evidence="1">Could be involved in insertion of integral membrane proteins into the membrane.</text>
</comment>
<dbReference type="InterPro" id="IPR002696">
    <property type="entry name" value="Membr_insert_effic_factor_YidD"/>
</dbReference>
<accession>A0ABR6Y917</accession>
<reference evidence="3 4" key="1">
    <citation type="submission" date="2020-08" db="EMBL/GenBank/DDBJ databases">
        <title>Novel species isolated from subtropical streams in China.</title>
        <authorList>
            <person name="Lu H."/>
        </authorList>
    </citation>
    <scope>NUCLEOTIDE SEQUENCE [LARGE SCALE GENOMIC DNA]</scope>
    <source>
        <strain evidence="3 4">LX15W</strain>
    </source>
</reference>
<dbReference type="EMBL" id="JACOGA010000004">
    <property type="protein sequence ID" value="MBC3873092.1"/>
    <property type="molecule type" value="Genomic_DNA"/>
</dbReference>
<evidence type="ECO:0000313" key="3">
    <source>
        <dbReference type="EMBL" id="MBC3873092.1"/>
    </source>
</evidence>
<dbReference type="Proteomes" id="UP000624279">
    <property type="component" value="Unassembled WGS sequence"/>
</dbReference>
<evidence type="ECO:0000256" key="2">
    <source>
        <dbReference type="SAM" id="MobiDB-lite"/>
    </source>
</evidence>
<proteinExistence type="inferred from homology"/>
<keyword evidence="4" id="KW-1185">Reference proteome</keyword>
<comment type="caution">
    <text evidence="3">The sequence shown here is derived from an EMBL/GenBank/DDBJ whole genome shotgun (WGS) entry which is preliminary data.</text>
</comment>
<dbReference type="PANTHER" id="PTHR33383:SF1">
    <property type="entry name" value="MEMBRANE PROTEIN INSERTION EFFICIENCY FACTOR-RELATED"/>
    <property type="match status" value="1"/>
</dbReference>
<organism evidence="3 4">
    <name type="scientific">Undibacterium flavidum</name>
    <dbReference type="NCBI Taxonomy" id="2762297"/>
    <lineage>
        <taxon>Bacteria</taxon>
        <taxon>Pseudomonadati</taxon>
        <taxon>Pseudomonadota</taxon>
        <taxon>Betaproteobacteria</taxon>
        <taxon>Burkholderiales</taxon>
        <taxon>Oxalobacteraceae</taxon>
        <taxon>Undibacterium</taxon>
    </lineage>
</organism>
<comment type="similarity">
    <text evidence="1">Belongs to the UPF0161 family.</text>
</comment>
<dbReference type="NCBIfam" id="TIGR00278">
    <property type="entry name" value="membrane protein insertion efficiency factor YidD"/>
    <property type="match status" value="1"/>
</dbReference>
<name>A0ABR6Y917_9BURK</name>
<protein>
    <recommendedName>
        <fullName evidence="1">Putative membrane protein insertion efficiency factor</fullName>
    </recommendedName>
</protein>
<gene>
    <name evidence="3" type="primary">yidD</name>
    <name evidence="3" type="ORF">H8K55_05795</name>
</gene>
<keyword evidence="1" id="KW-0472">Membrane</keyword>
<evidence type="ECO:0000256" key="1">
    <source>
        <dbReference type="HAMAP-Rule" id="MF_00386"/>
    </source>
</evidence>
<feature type="region of interest" description="Disordered" evidence="2">
    <location>
        <begin position="66"/>
        <end position="92"/>
    </location>
</feature>
<dbReference type="Pfam" id="PF01809">
    <property type="entry name" value="YidD"/>
    <property type="match status" value="1"/>
</dbReference>
<comment type="subcellular location">
    <subcellularLocation>
        <location evidence="1">Cell membrane</location>
        <topology evidence="1">Peripheral membrane protein</topology>
        <orientation evidence="1">Cytoplasmic side</orientation>
    </subcellularLocation>
</comment>
<dbReference type="HAMAP" id="MF_00386">
    <property type="entry name" value="UPF0161_YidD"/>
    <property type="match status" value="1"/>
</dbReference>
<keyword evidence="1" id="KW-1003">Cell membrane</keyword>
<sequence length="113" mass="12362">MKPLLLLILRGYKLAISPMLGQNCRFYPSCSEYAMEAIREYGAAKGSLMAGKRLCKCHPWHPGGIDLVPPKSGEKMASDEDEKSANAPTSDCTQLGAQLSTQIRSQQVNFSDL</sequence>
<dbReference type="SMART" id="SM01234">
    <property type="entry name" value="Haemolytic"/>
    <property type="match status" value="1"/>
</dbReference>
<dbReference type="PANTHER" id="PTHR33383">
    <property type="entry name" value="MEMBRANE PROTEIN INSERTION EFFICIENCY FACTOR-RELATED"/>
    <property type="match status" value="1"/>
</dbReference>